<dbReference type="KEGG" id="dord:105985159"/>
<feature type="domain" description="Ig-like" evidence="8">
    <location>
        <begin position="12"/>
        <end position="126"/>
    </location>
</feature>
<dbReference type="AlphaFoldDB" id="A0A1S3F4K1"/>
<dbReference type="Pfam" id="PF22705">
    <property type="entry name" value="C2-set_3"/>
    <property type="match status" value="1"/>
</dbReference>
<dbReference type="OrthoDB" id="6105938at2759"/>
<gene>
    <name evidence="10" type="primary">Btnl10</name>
</gene>
<keyword evidence="5" id="KW-0472">Membrane</keyword>
<dbReference type="FunCoup" id="A0A1S3F4K1">
    <property type="interactions" value="31"/>
</dbReference>
<feature type="chain" id="PRO_5010383545" evidence="7">
    <location>
        <begin position="29"/>
        <end position="287"/>
    </location>
</feature>
<dbReference type="Pfam" id="PF07686">
    <property type="entry name" value="V-set"/>
    <property type="match status" value="1"/>
</dbReference>
<dbReference type="GO" id="GO:0050852">
    <property type="term" value="P:T cell receptor signaling pathway"/>
    <property type="evidence" value="ECO:0007669"/>
    <property type="project" value="TreeGrafter"/>
</dbReference>
<evidence type="ECO:0000259" key="8">
    <source>
        <dbReference type="PROSITE" id="PS50835"/>
    </source>
</evidence>
<keyword evidence="6" id="KW-0393">Immunoglobulin domain</keyword>
<reference evidence="10" key="1">
    <citation type="submission" date="2025-08" db="UniProtKB">
        <authorList>
            <consortium name="RefSeq"/>
        </authorList>
    </citation>
    <scope>IDENTIFICATION</scope>
    <source>
        <tissue evidence="10">Kidney</tissue>
    </source>
</reference>
<evidence type="ECO:0000256" key="5">
    <source>
        <dbReference type="ARBA" id="ARBA00023136"/>
    </source>
</evidence>
<keyword evidence="9" id="KW-1185">Reference proteome</keyword>
<dbReference type="PROSITE" id="PS50835">
    <property type="entry name" value="IG_LIKE"/>
    <property type="match status" value="1"/>
</dbReference>
<dbReference type="FunFam" id="2.60.40.10:FF:000088">
    <property type="entry name" value="Butyrophilin subfamily 1 member A1"/>
    <property type="match status" value="1"/>
</dbReference>
<dbReference type="PANTHER" id="PTHR24100">
    <property type="entry name" value="BUTYROPHILIN"/>
    <property type="match status" value="1"/>
</dbReference>
<dbReference type="GO" id="GO:0005102">
    <property type="term" value="F:signaling receptor binding"/>
    <property type="evidence" value="ECO:0007669"/>
    <property type="project" value="TreeGrafter"/>
</dbReference>
<dbReference type="SMART" id="SM00406">
    <property type="entry name" value="IGv"/>
    <property type="match status" value="1"/>
</dbReference>
<name>A0A1S3F4K1_DIPOR</name>
<dbReference type="CTD" id="192194"/>
<dbReference type="SUPFAM" id="SSF48726">
    <property type="entry name" value="Immunoglobulin"/>
    <property type="match status" value="2"/>
</dbReference>
<protein>
    <submittedName>
        <fullName evidence="10">Butyrophilin-like protein 10</fullName>
    </submittedName>
</protein>
<evidence type="ECO:0000256" key="3">
    <source>
        <dbReference type="ARBA" id="ARBA00022729"/>
    </source>
</evidence>
<evidence type="ECO:0000313" key="9">
    <source>
        <dbReference type="Proteomes" id="UP000081671"/>
    </source>
</evidence>
<evidence type="ECO:0000313" key="10">
    <source>
        <dbReference type="RefSeq" id="XP_012871024.1"/>
    </source>
</evidence>
<evidence type="ECO:0000256" key="6">
    <source>
        <dbReference type="ARBA" id="ARBA00023319"/>
    </source>
</evidence>
<dbReference type="SMART" id="SM00409">
    <property type="entry name" value="IG"/>
    <property type="match status" value="1"/>
</dbReference>
<accession>A0A1S3F4K1</accession>
<evidence type="ECO:0000256" key="1">
    <source>
        <dbReference type="ARBA" id="ARBA00004370"/>
    </source>
</evidence>
<evidence type="ECO:0000256" key="2">
    <source>
        <dbReference type="ARBA" id="ARBA00022692"/>
    </source>
</evidence>
<dbReference type="InParanoid" id="A0A1S3F4K1"/>
<comment type="subcellular location">
    <subcellularLocation>
        <location evidence="1">Membrane</location>
    </subcellularLocation>
</comment>
<dbReference type="InterPro" id="IPR013106">
    <property type="entry name" value="Ig_V-set"/>
</dbReference>
<dbReference type="Gene3D" id="2.60.40.10">
    <property type="entry name" value="Immunoglobulins"/>
    <property type="match status" value="2"/>
</dbReference>
<proteinExistence type="predicted"/>
<dbReference type="InterPro" id="IPR036179">
    <property type="entry name" value="Ig-like_dom_sf"/>
</dbReference>
<feature type="signal peptide" evidence="7">
    <location>
        <begin position="1"/>
        <end position="28"/>
    </location>
</feature>
<dbReference type="InterPro" id="IPR050504">
    <property type="entry name" value="IgSF_BTN/MOG"/>
</dbReference>
<evidence type="ECO:0000256" key="7">
    <source>
        <dbReference type="SAM" id="SignalP"/>
    </source>
</evidence>
<keyword evidence="3 7" id="KW-0732">Signal</keyword>
<dbReference type="InterPro" id="IPR053896">
    <property type="entry name" value="BTN3A2-like_Ig-C"/>
</dbReference>
<dbReference type="GeneID" id="105985159"/>
<sequence>MAKPARGDGSLPGFVMLLFLQMLPTGHGKADFYVLAPQDPLLAIVGEDTELPCSLAPSISAQGMELRWYREQPTPAVHVRVGGRDAQEEQMVEYRGRTALVSGLDWGVAALRIHNVTTFDNGTYHCLFKEHTSYSHATLWLKVAGLGAAPQIQVIDKQDQGIWATCSSAGWYPEPRVEWRDLRGQTLPAVIRVSVSAATGLFGVVSSVAPQDRAIDGLTCSISNPLLSESKVAARRLPCEYSVPFCLHNHCAPCPRPCTPGTREGLVLPGAAGSGQLALSTALLGTR</sequence>
<evidence type="ECO:0000256" key="4">
    <source>
        <dbReference type="ARBA" id="ARBA00022989"/>
    </source>
</evidence>
<dbReference type="InterPro" id="IPR003599">
    <property type="entry name" value="Ig_sub"/>
</dbReference>
<dbReference type="GO" id="GO:0001817">
    <property type="term" value="P:regulation of cytokine production"/>
    <property type="evidence" value="ECO:0007669"/>
    <property type="project" value="TreeGrafter"/>
</dbReference>
<keyword evidence="2" id="KW-0812">Transmembrane</keyword>
<dbReference type="GO" id="GO:0009897">
    <property type="term" value="C:external side of plasma membrane"/>
    <property type="evidence" value="ECO:0007669"/>
    <property type="project" value="TreeGrafter"/>
</dbReference>
<dbReference type="InterPro" id="IPR007110">
    <property type="entry name" value="Ig-like_dom"/>
</dbReference>
<dbReference type="FunFam" id="2.60.40.10:FF:000208">
    <property type="entry name" value="Butyrophilin subfamily 1 member A1"/>
    <property type="match status" value="1"/>
</dbReference>
<dbReference type="PANTHER" id="PTHR24100:SF133">
    <property type="entry name" value="BUTYROPHILIN-LIKE PROTEIN 10 PSEUDOGENE-RELATED"/>
    <property type="match status" value="1"/>
</dbReference>
<dbReference type="InterPro" id="IPR013783">
    <property type="entry name" value="Ig-like_fold"/>
</dbReference>
<dbReference type="RefSeq" id="XP_012871024.1">
    <property type="nucleotide sequence ID" value="XM_013015570.1"/>
</dbReference>
<organism evidence="9 10">
    <name type="scientific">Dipodomys ordii</name>
    <name type="common">Ord's kangaroo rat</name>
    <dbReference type="NCBI Taxonomy" id="10020"/>
    <lineage>
        <taxon>Eukaryota</taxon>
        <taxon>Metazoa</taxon>
        <taxon>Chordata</taxon>
        <taxon>Craniata</taxon>
        <taxon>Vertebrata</taxon>
        <taxon>Euteleostomi</taxon>
        <taxon>Mammalia</taxon>
        <taxon>Eutheria</taxon>
        <taxon>Euarchontoglires</taxon>
        <taxon>Glires</taxon>
        <taxon>Rodentia</taxon>
        <taxon>Castorimorpha</taxon>
        <taxon>Heteromyidae</taxon>
        <taxon>Dipodomyinae</taxon>
        <taxon>Dipodomys</taxon>
    </lineage>
</organism>
<dbReference type="CDD" id="cd05713">
    <property type="entry name" value="IgV_MOG_like"/>
    <property type="match status" value="1"/>
</dbReference>
<keyword evidence="4" id="KW-1133">Transmembrane helix</keyword>
<dbReference type="Proteomes" id="UP000081671">
    <property type="component" value="Unplaced"/>
</dbReference>